<evidence type="ECO:0000313" key="1">
    <source>
        <dbReference type="EnsemblPlants" id="AVESA.00010b.r2.6CG1123740.1.CDS"/>
    </source>
</evidence>
<sequence length="391" mass="43434">MSGDGGVEMTGRRGLSAAPTEDEDLVGEILVRLSPLPSSLPRASVSKLWKRIATAPGFHRRFLAHHRKPPILGIFEKCGGELVFTSVLDPPDRIPRERFSLRLGREKLYEAFDSWNLLGCRHGRVLITSSYEPVLLVFDAISGDRHYVSAPPDLSHCMCNVRGAVLCCADDQDHVHGDCHSSPFKVVLVGTRSHEEPAMAWVYSSETEIWGHPVSTAEPCTSRVSRFPCTLIGSALYWWLNESQDGMLEFDLDNHRLAVVKKPTFAGIGSNCIRIIRAEGGGVGMAVLSYPNFQLWDRKVSSDGVSTWVVQKTVNMHEIIGLPSGVETRNEGIVGYSEEADAVFISVSSNKKHHAFIVHLESMHSRKLNQRFLEHSYHPFANFYTPGTVEA</sequence>
<name>A0ACD5Z9E2_AVESA</name>
<accession>A0ACD5Z9E2</accession>
<dbReference type="Proteomes" id="UP001732700">
    <property type="component" value="Chromosome 6C"/>
</dbReference>
<keyword evidence="2" id="KW-1185">Reference proteome</keyword>
<organism evidence="1 2">
    <name type="scientific">Avena sativa</name>
    <name type="common">Oat</name>
    <dbReference type="NCBI Taxonomy" id="4498"/>
    <lineage>
        <taxon>Eukaryota</taxon>
        <taxon>Viridiplantae</taxon>
        <taxon>Streptophyta</taxon>
        <taxon>Embryophyta</taxon>
        <taxon>Tracheophyta</taxon>
        <taxon>Spermatophyta</taxon>
        <taxon>Magnoliopsida</taxon>
        <taxon>Liliopsida</taxon>
        <taxon>Poales</taxon>
        <taxon>Poaceae</taxon>
        <taxon>BOP clade</taxon>
        <taxon>Pooideae</taxon>
        <taxon>Poodae</taxon>
        <taxon>Poeae</taxon>
        <taxon>Poeae Chloroplast Group 1 (Aveneae type)</taxon>
        <taxon>Aveninae</taxon>
        <taxon>Avena</taxon>
    </lineage>
</organism>
<proteinExistence type="predicted"/>
<protein>
    <submittedName>
        <fullName evidence="1">Uncharacterized protein</fullName>
    </submittedName>
</protein>
<reference evidence="1" key="1">
    <citation type="submission" date="2021-05" db="EMBL/GenBank/DDBJ databases">
        <authorList>
            <person name="Scholz U."/>
            <person name="Mascher M."/>
            <person name="Fiebig A."/>
        </authorList>
    </citation>
    <scope>NUCLEOTIDE SEQUENCE [LARGE SCALE GENOMIC DNA]</scope>
</reference>
<dbReference type="EnsemblPlants" id="AVESA.00010b.r2.6CG1123740.1">
    <property type="protein sequence ID" value="AVESA.00010b.r2.6CG1123740.1.CDS"/>
    <property type="gene ID" value="AVESA.00010b.r2.6CG1123740"/>
</dbReference>
<evidence type="ECO:0000313" key="2">
    <source>
        <dbReference type="Proteomes" id="UP001732700"/>
    </source>
</evidence>
<reference evidence="1" key="2">
    <citation type="submission" date="2025-09" db="UniProtKB">
        <authorList>
            <consortium name="EnsemblPlants"/>
        </authorList>
    </citation>
    <scope>IDENTIFICATION</scope>
</reference>